<evidence type="ECO:0000313" key="2">
    <source>
        <dbReference type="Proteomes" id="UP000814033"/>
    </source>
</evidence>
<proteinExistence type="predicted"/>
<reference evidence="1" key="2">
    <citation type="journal article" date="2022" name="New Phytol.">
        <title>Evolutionary transition to the ectomycorrhizal habit in the genomes of a hyperdiverse lineage of mushroom-forming fungi.</title>
        <authorList>
            <person name="Looney B."/>
            <person name="Miyauchi S."/>
            <person name="Morin E."/>
            <person name="Drula E."/>
            <person name="Courty P.E."/>
            <person name="Kohler A."/>
            <person name="Kuo A."/>
            <person name="LaButti K."/>
            <person name="Pangilinan J."/>
            <person name="Lipzen A."/>
            <person name="Riley R."/>
            <person name="Andreopoulos W."/>
            <person name="He G."/>
            <person name="Johnson J."/>
            <person name="Nolan M."/>
            <person name="Tritt A."/>
            <person name="Barry K.W."/>
            <person name="Grigoriev I.V."/>
            <person name="Nagy L.G."/>
            <person name="Hibbett D."/>
            <person name="Henrissat B."/>
            <person name="Matheny P.B."/>
            <person name="Labbe J."/>
            <person name="Martin F.M."/>
        </authorList>
    </citation>
    <scope>NUCLEOTIDE SEQUENCE</scope>
    <source>
        <strain evidence="1">FP105234-sp</strain>
    </source>
</reference>
<name>A0ACB8RES8_9AGAM</name>
<evidence type="ECO:0000313" key="1">
    <source>
        <dbReference type="EMBL" id="KAI0042091.1"/>
    </source>
</evidence>
<accession>A0ACB8RES8</accession>
<reference evidence="1" key="1">
    <citation type="submission" date="2021-02" db="EMBL/GenBank/DDBJ databases">
        <authorList>
            <consortium name="DOE Joint Genome Institute"/>
            <person name="Ahrendt S."/>
            <person name="Looney B.P."/>
            <person name="Miyauchi S."/>
            <person name="Morin E."/>
            <person name="Drula E."/>
            <person name="Courty P.E."/>
            <person name="Chicoki N."/>
            <person name="Fauchery L."/>
            <person name="Kohler A."/>
            <person name="Kuo A."/>
            <person name="Labutti K."/>
            <person name="Pangilinan J."/>
            <person name="Lipzen A."/>
            <person name="Riley R."/>
            <person name="Andreopoulos W."/>
            <person name="He G."/>
            <person name="Johnson J."/>
            <person name="Barry K.W."/>
            <person name="Grigoriev I.V."/>
            <person name="Nagy L."/>
            <person name="Hibbett D."/>
            <person name="Henrissat B."/>
            <person name="Matheny P.B."/>
            <person name="Labbe J."/>
            <person name="Martin F."/>
        </authorList>
    </citation>
    <scope>NUCLEOTIDE SEQUENCE</scope>
    <source>
        <strain evidence="1">FP105234-sp</strain>
    </source>
</reference>
<sequence>MLVGIRSTHQQPSLDSSSSCSTQSRKSSGQSAVTMQTHISTPVAYSAQRYRAPVKSWSTIPPEIITMILRVLDLDDDPTNTQLVRATHVCRQWRAAALGCPGLWRIVPLTAGAAGHLRAAAFVARAALLPLDFQYCWTAIHLHRAWLELIAYTFPRLRYIQVTCTIAEDDIPILRDILDSPAPLLEVFHLGLGQAVALGGPLSDVGLVQAPRIRDVVMSGQSLLPILPWSARWHPNQLTSLHLKVETDIYGPNWQPQIHNIDVVLDCLKSLQGTLEDLIFANIRLDVPTQHLCRDVALPRLTELVMEGALDDIIYLLFHLDMNEGTFIDLQPEIQRGDSIQELFPLLCRKLQPITLLRCEFSQDHYGLEAYMSTSGEALVQVHLVGDIHSIPFTQAMERILAKGMVTV</sequence>
<comment type="caution">
    <text evidence="1">The sequence shown here is derived from an EMBL/GenBank/DDBJ whole genome shotgun (WGS) entry which is preliminary data.</text>
</comment>
<gene>
    <name evidence="1" type="ORF">FA95DRAFT_1598618</name>
</gene>
<organism evidence="1 2">
    <name type="scientific">Auriscalpium vulgare</name>
    <dbReference type="NCBI Taxonomy" id="40419"/>
    <lineage>
        <taxon>Eukaryota</taxon>
        <taxon>Fungi</taxon>
        <taxon>Dikarya</taxon>
        <taxon>Basidiomycota</taxon>
        <taxon>Agaricomycotina</taxon>
        <taxon>Agaricomycetes</taxon>
        <taxon>Russulales</taxon>
        <taxon>Auriscalpiaceae</taxon>
        <taxon>Auriscalpium</taxon>
    </lineage>
</organism>
<protein>
    <submittedName>
        <fullName evidence="1">Uncharacterized protein</fullName>
    </submittedName>
</protein>
<dbReference type="Proteomes" id="UP000814033">
    <property type="component" value="Unassembled WGS sequence"/>
</dbReference>
<dbReference type="EMBL" id="MU276084">
    <property type="protein sequence ID" value="KAI0042091.1"/>
    <property type="molecule type" value="Genomic_DNA"/>
</dbReference>
<keyword evidence="2" id="KW-1185">Reference proteome</keyword>